<dbReference type="AlphaFoldDB" id="A0A160T5F7"/>
<gene>
    <name evidence="4" type="ORF">CFX0092_A3266</name>
</gene>
<proteinExistence type="predicted"/>
<dbReference type="EMBL" id="LN890655">
    <property type="protein sequence ID" value="CUS05144.2"/>
    <property type="molecule type" value="Genomic_DNA"/>
</dbReference>
<evidence type="ECO:0000259" key="3">
    <source>
        <dbReference type="Pfam" id="PF06452"/>
    </source>
</evidence>
<dbReference type="Pfam" id="PF06452">
    <property type="entry name" value="CBM9_1"/>
    <property type="match status" value="1"/>
</dbReference>
<dbReference type="Gene3D" id="2.60.40.1190">
    <property type="match status" value="1"/>
</dbReference>
<keyword evidence="2" id="KW-1133">Transmembrane helix</keyword>
<dbReference type="GO" id="GO:0016052">
    <property type="term" value="P:carbohydrate catabolic process"/>
    <property type="evidence" value="ECO:0007669"/>
    <property type="project" value="InterPro"/>
</dbReference>
<evidence type="ECO:0000313" key="4">
    <source>
        <dbReference type="EMBL" id="CUS05144.2"/>
    </source>
</evidence>
<protein>
    <recommendedName>
        <fullName evidence="3">Carbohydrate-binding domain-containing protein</fullName>
    </recommendedName>
</protein>
<keyword evidence="5" id="KW-1185">Reference proteome</keyword>
<dbReference type="SUPFAM" id="SSF49344">
    <property type="entry name" value="CBD9-like"/>
    <property type="match status" value="1"/>
</dbReference>
<dbReference type="KEGG" id="pbf:CFX0092_A3266"/>
<feature type="region of interest" description="Disordered" evidence="1">
    <location>
        <begin position="1"/>
        <end position="21"/>
    </location>
</feature>
<sequence>MSEPRSEWDTAWQGIEPQQPRPKRGGLVIALAAAVFLALGACALAYFVLQQRTTVEPGLTLPGEETATSVAAVAGTEQPTAETTAEPTGLAVAATATLPGDFATPPQPPPASDVVAPRAAAPPTIDGNAAEWAGLPVYSSPHVVFTGDTWDGSDDLAASWQVSWDDTYLYLIANVADDIHAQTQTGNLAFRGDSIELQIDADRAGDYGPTLSLDDFQISLSPGDFGAIAPSAFRFQGTASGEMRDATTPHTIAVTATPTGTGYVLEAAIPWRDLGITPAPGLVIGLAVNVNDNDRPGTAAQEMMKSSAPNRRFADPTTWGTLTLQ</sequence>
<dbReference type="GO" id="GO:0004553">
    <property type="term" value="F:hydrolase activity, hydrolyzing O-glycosyl compounds"/>
    <property type="evidence" value="ECO:0007669"/>
    <property type="project" value="InterPro"/>
</dbReference>
<reference evidence="4" key="1">
    <citation type="submission" date="2016-01" db="EMBL/GenBank/DDBJ databases">
        <authorList>
            <person name="Mcilroy J.S."/>
            <person name="Karst M S."/>
            <person name="Albertsen M."/>
        </authorList>
    </citation>
    <scope>NUCLEOTIDE SEQUENCE</scope>
    <source>
        <strain evidence="4">Cfx-K</strain>
    </source>
</reference>
<organism evidence="4 5">
    <name type="scientific">Candidatus Promineifilum breve</name>
    <dbReference type="NCBI Taxonomy" id="1806508"/>
    <lineage>
        <taxon>Bacteria</taxon>
        <taxon>Bacillati</taxon>
        <taxon>Chloroflexota</taxon>
        <taxon>Ardenticatenia</taxon>
        <taxon>Candidatus Promineifilales</taxon>
        <taxon>Candidatus Promineifilaceae</taxon>
        <taxon>Candidatus Promineifilum</taxon>
    </lineage>
</organism>
<dbReference type="Proteomes" id="UP000215027">
    <property type="component" value="Chromosome I"/>
</dbReference>
<keyword evidence="2" id="KW-0812">Transmembrane</keyword>
<feature type="domain" description="Carbohydrate-binding" evidence="3">
    <location>
        <begin position="125"/>
        <end position="325"/>
    </location>
</feature>
<dbReference type="GO" id="GO:0030246">
    <property type="term" value="F:carbohydrate binding"/>
    <property type="evidence" value="ECO:0007669"/>
    <property type="project" value="InterPro"/>
</dbReference>
<dbReference type="InterPro" id="IPR010502">
    <property type="entry name" value="Carb-bd_dom_fam9"/>
</dbReference>
<evidence type="ECO:0000256" key="2">
    <source>
        <dbReference type="SAM" id="Phobius"/>
    </source>
</evidence>
<evidence type="ECO:0000313" key="5">
    <source>
        <dbReference type="Proteomes" id="UP000215027"/>
    </source>
</evidence>
<feature type="region of interest" description="Disordered" evidence="1">
    <location>
        <begin position="302"/>
        <end position="325"/>
    </location>
</feature>
<dbReference type="RefSeq" id="WP_095044392.1">
    <property type="nucleotide sequence ID" value="NZ_LN890655.1"/>
</dbReference>
<keyword evidence="2" id="KW-0472">Membrane</keyword>
<name>A0A160T5F7_9CHLR</name>
<dbReference type="OrthoDB" id="160168at2"/>
<feature type="transmembrane region" description="Helical" evidence="2">
    <location>
        <begin position="27"/>
        <end position="49"/>
    </location>
</feature>
<accession>A0A160T5F7</accession>
<evidence type="ECO:0000256" key="1">
    <source>
        <dbReference type="SAM" id="MobiDB-lite"/>
    </source>
</evidence>